<keyword evidence="4 6" id="KW-0464">Manganese</keyword>
<dbReference type="SUPFAM" id="SSF52768">
    <property type="entry name" value="Arginase/deacetylase"/>
    <property type="match status" value="1"/>
</dbReference>
<evidence type="ECO:0000256" key="7">
    <source>
        <dbReference type="PROSITE-ProRule" id="PRU00742"/>
    </source>
</evidence>
<dbReference type="NCBIfam" id="TIGR01227">
    <property type="entry name" value="hutG"/>
    <property type="match status" value="1"/>
</dbReference>
<dbReference type="Gene3D" id="3.40.800.10">
    <property type="entry name" value="Ureohydrolase domain"/>
    <property type="match status" value="1"/>
</dbReference>
<keyword evidence="2 8" id="KW-0378">Hydrolase</keyword>
<evidence type="ECO:0000256" key="2">
    <source>
        <dbReference type="ARBA" id="ARBA00022801"/>
    </source>
</evidence>
<feature type="binding site" evidence="6">
    <location>
        <position position="238"/>
    </location>
    <ligand>
        <name>Mn(2+)</name>
        <dbReference type="ChEBI" id="CHEBI:29035"/>
        <label>1</label>
    </ligand>
</feature>
<evidence type="ECO:0000256" key="4">
    <source>
        <dbReference type="ARBA" id="ARBA00023211"/>
    </source>
</evidence>
<dbReference type="Proteomes" id="UP001156102">
    <property type="component" value="Unassembled WGS sequence"/>
</dbReference>
<dbReference type="RefSeq" id="WP_254759033.1">
    <property type="nucleotide sequence ID" value="NZ_JANCLT010000005.1"/>
</dbReference>
<evidence type="ECO:0000256" key="3">
    <source>
        <dbReference type="ARBA" id="ARBA00022808"/>
    </source>
</evidence>
<dbReference type="InterPro" id="IPR020855">
    <property type="entry name" value="Ureohydrolase_Mn_BS"/>
</dbReference>
<dbReference type="GO" id="GO:0008783">
    <property type="term" value="F:agmatinase activity"/>
    <property type="evidence" value="ECO:0007669"/>
    <property type="project" value="TreeGrafter"/>
</dbReference>
<dbReference type="GO" id="GO:0033389">
    <property type="term" value="P:putrescine biosynthetic process from arginine, via agmatine"/>
    <property type="evidence" value="ECO:0007669"/>
    <property type="project" value="TreeGrafter"/>
</dbReference>
<comment type="similarity">
    <text evidence="7 8">Belongs to the arginase family.</text>
</comment>
<evidence type="ECO:0000313" key="9">
    <source>
        <dbReference type="EMBL" id="MCP8969115.1"/>
    </source>
</evidence>
<gene>
    <name evidence="9" type="primary">hutG</name>
    <name evidence="9" type="ORF">NK662_11245</name>
</gene>
<reference evidence="9" key="1">
    <citation type="submission" date="2022-07" db="EMBL/GenBank/DDBJ databases">
        <authorList>
            <person name="Li W.-J."/>
            <person name="Deng Q.-Q."/>
        </authorList>
    </citation>
    <scope>NUCLEOTIDE SEQUENCE</scope>
    <source>
        <strain evidence="9">SYSU M60031</strain>
    </source>
</reference>
<protein>
    <recommendedName>
        <fullName evidence="5">Formimidoylglutamase</fullName>
        <ecNumber evidence="5">3.5.3.8</ecNumber>
    </recommendedName>
</protein>
<dbReference type="InterPro" id="IPR005923">
    <property type="entry name" value="HutG"/>
</dbReference>
<accession>A0AA42BPG9</accession>
<dbReference type="EC" id="3.5.3.8" evidence="5"/>
<name>A0AA42BPG9_9BACI</name>
<keyword evidence="10" id="KW-1185">Reference proteome</keyword>
<feature type="binding site" evidence="6">
    <location>
        <position position="146"/>
    </location>
    <ligand>
        <name>Mn(2+)</name>
        <dbReference type="ChEBI" id="CHEBI:29035"/>
        <label>1</label>
    </ligand>
</feature>
<evidence type="ECO:0000256" key="5">
    <source>
        <dbReference type="NCBIfam" id="TIGR01227"/>
    </source>
</evidence>
<dbReference type="PROSITE" id="PS01053">
    <property type="entry name" value="ARGINASE_1"/>
    <property type="match status" value="1"/>
</dbReference>
<evidence type="ECO:0000256" key="6">
    <source>
        <dbReference type="PIRSR" id="PIRSR036979-1"/>
    </source>
</evidence>
<dbReference type="InterPro" id="IPR006035">
    <property type="entry name" value="Ureohydrolase"/>
</dbReference>
<dbReference type="PANTHER" id="PTHR11358">
    <property type="entry name" value="ARGINASE/AGMATINASE"/>
    <property type="match status" value="1"/>
</dbReference>
<dbReference type="EMBL" id="JANCLT010000005">
    <property type="protein sequence ID" value="MCP8969115.1"/>
    <property type="molecule type" value="Genomic_DNA"/>
</dbReference>
<dbReference type="InterPro" id="IPR023696">
    <property type="entry name" value="Ureohydrolase_dom_sf"/>
</dbReference>
<keyword evidence="3" id="KW-0369">Histidine metabolism</keyword>
<dbReference type="PIRSF" id="PIRSF036979">
    <property type="entry name" value="Arginase"/>
    <property type="match status" value="1"/>
</dbReference>
<dbReference type="GO" id="GO:0050415">
    <property type="term" value="F:formimidoylglutamase activity"/>
    <property type="evidence" value="ECO:0007669"/>
    <property type="project" value="UniProtKB-UniRule"/>
</dbReference>
<proteinExistence type="inferred from homology"/>
<feature type="binding site" evidence="6">
    <location>
        <position position="123"/>
    </location>
    <ligand>
        <name>Mn(2+)</name>
        <dbReference type="ChEBI" id="CHEBI:29035"/>
        <label>1</label>
    </ligand>
</feature>
<dbReference type="PRINTS" id="PR00116">
    <property type="entry name" value="ARGINASE"/>
</dbReference>
<dbReference type="GO" id="GO:0019556">
    <property type="term" value="P:L-histidine catabolic process to glutamate and formamide"/>
    <property type="evidence" value="ECO:0007669"/>
    <property type="project" value="UniProtKB-UniRule"/>
</dbReference>
<dbReference type="PANTHER" id="PTHR11358:SF35">
    <property type="entry name" value="FORMIMIDOYLGLUTAMASE"/>
    <property type="match status" value="1"/>
</dbReference>
<feature type="binding site" evidence="6">
    <location>
        <position position="148"/>
    </location>
    <ligand>
        <name>Mn(2+)</name>
        <dbReference type="ChEBI" id="CHEBI:29035"/>
        <label>1</label>
    </ligand>
</feature>
<feature type="binding site" evidence="6">
    <location>
        <position position="150"/>
    </location>
    <ligand>
        <name>Mn(2+)</name>
        <dbReference type="ChEBI" id="CHEBI:29035"/>
        <label>1</label>
    </ligand>
</feature>
<evidence type="ECO:0000313" key="10">
    <source>
        <dbReference type="Proteomes" id="UP001156102"/>
    </source>
</evidence>
<sequence>MRYLNKQAKFMDRYVRKWSGLVQEWDGSGTIGGPALIGAPLAKASISHSGAHLAPRAIRSLLDAYSVYRTEEDRDVQGTLHDCGDIVMHVTDVAASQQRIYETVRDLLRRHQSMLPILLGGDHSISYPGIRAFAEERGKIGVIVLDAHHDLRNLEDGGPSNGTSFRSLLANGIVEGSHLHQIGIRNYANARAYHEYAKEQGVHVYTMGEVERKGADRIVAACLQSLRGKVDAVYVSLDMDVLDQAFAPGCPAIGPGGMDSRTFLQFVQLLAAEELVQGLDIVEIDPTLDVRDMTSRLAAHALFEFLSVRW</sequence>
<organism evidence="9 10">
    <name type="scientific">Ectobacillus ponti</name>
    <dbReference type="NCBI Taxonomy" id="2961894"/>
    <lineage>
        <taxon>Bacteria</taxon>
        <taxon>Bacillati</taxon>
        <taxon>Bacillota</taxon>
        <taxon>Bacilli</taxon>
        <taxon>Bacillales</taxon>
        <taxon>Bacillaceae</taxon>
        <taxon>Ectobacillus</taxon>
    </lineage>
</organism>
<evidence type="ECO:0000256" key="1">
    <source>
        <dbReference type="ARBA" id="ARBA00022723"/>
    </source>
</evidence>
<comment type="cofactor">
    <cofactor evidence="6">
        <name>Mn(2+)</name>
        <dbReference type="ChEBI" id="CHEBI:29035"/>
    </cofactor>
    <text evidence="6">Binds 2 manganese ions per subunit.</text>
</comment>
<feature type="binding site" evidence="6">
    <location>
        <position position="240"/>
    </location>
    <ligand>
        <name>Mn(2+)</name>
        <dbReference type="ChEBI" id="CHEBI:29035"/>
        <label>1</label>
    </ligand>
</feature>
<evidence type="ECO:0000256" key="8">
    <source>
        <dbReference type="RuleBase" id="RU003684"/>
    </source>
</evidence>
<dbReference type="PROSITE" id="PS51409">
    <property type="entry name" value="ARGINASE_2"/>
    <property type="match status" value="1"/>
</dbReference>
<dbReference type="GO" id="GO:0046872">
    <property type="term" value="F:metal ion binding"/>
    <property type="evidence" value="ECO:0007669"/>
    <property type="project" value="UniProtKB-KW"/>
</dbReference>
<dbReference type="Pfam" id="PF00491">
    <property type="entry name" value="Arginase"/>
    <property type="match status" value="1"/>
</dbReference>
<dbReference type="CDD" id="cd09990">
    <property type="entry name" value="Agmatinase-like"/>
    <property type="match status" value="1"/>
</dbReference>
<comment type="caution">
    <text evidence="9">The sequence shown here is derived from an EMBL/GenBank/DDBJ whole genome shotgun (WGS) entry which is preliminary data.</text>
</comment>
<keyword evidence="1 6" id="KW-0479">Metal-binding</keyword>
<dbReference type="AlphaFoldDB" id="A0AA42BPG9"/>